<dbReference type="Pfam" id="PF12259">
    <property type="entry name" value="Baculo_F"/>
    <property type="match status" value="1"/>
</dbReference>
<evidence type="ECO:0000256" key="1">
    <source>
        <dbReference type="SAM" id="Phobius"/>
    </source>
</evidence>
<keyword evidence="5" id="KW-1185">Reference proteome</keyword>
<gene>
    <name evidence="2" type="ORF">LNINA_LOCUS2508</name>
    <name evidence="3" type="ORF">LNINA_LOCUS2809</name>
    <name evidence="4" type="ORF">LNINA_LOCUS8235</name>
</gene>
<dbReference type="EMBL" id="CAVLEF010000011">
    <property type="protein sequence ID" value="CAK1548886.1"/>
    <property type="molecule type" value="Genomic_DNA"/>
</dbReference>
<organism evidence="4 5">
    <name type="scientific">Leptosia nina</name>
    <dbReference type="NCBI Taxonomy" id="320188"/>
    <lineage>
        <taxon>Eukaryota</taxon>
        <taxon>Metazoa</taxon>
        <taxon>Ecdysozoa</taxon>
        <taxon>Arthropoda</taxon>
        <taxon>Hexapoda</taxon>
        <taxon>Insecta</taxon>
        <taxon>Pterygota</taxon>
        <taxon>Neoptera</taxon>
        <taxon>Endopterygota</taxon>
        <taxon>Lepidoptera</taxon>
        <taxon>Glossata</taxon>
        <taxon>Ditrysia</taxon>
        <taxon>Papilionoidea</taxon>
        <taxon>Pieridae</taxon>
        <taxon>Pierinae</taxon>
        <taxon>Leptosia</taxon>
    </lineage>
</organism>
<dbReference type="InterPro" id="IPR022048">
    <property type="entry name" value="Envelope_fusion-like"/>
</dbReference>
<comment type="caution">
    <text evidence="4">The sequence shown here is derived from an EMBL/GenBank/DDBJ whole genome shotgun (WGS) entry which is preliminary data.</text>
</comment>
<evidence type="ECO:0000313" key="4">
    <source>
        <dbReference type="EMBL" id="CAK1548886.1"/>
    </source>
</evidence>
<sequence>MLGIDMLRSILGTLVSLYDKNQLLLDLDLREYYSIIRTGSYYSENRIVIVLRIPIVSPIMYNLYKLSILPNHLNQVLIPPYPYIATNGNDYVYIEAECPKLSDRYLCKEDLNHHIKSSPDCVAALITVQHLTASCSTVTLVLTKQAMEKLDDAHYSLVFPNETKVILSCGRNEYLNLKGSYLATLPTNCSLHTGDLTIVNANNEINGQPMKILLTSINNSIPSPSLKVLRISSIDLKSLHNFQKQIDAQEPIIPEKSVIYHTSIPLYVLFLLMAIVALFIYYRRYLRRRQLRVEEAAANTSAAQDPPATFSLNVLK</sequence>
<proteinExistence type="predicted"/>
<evidence type="ECO:0008006" key="6">
    <source>
        <dbReference type="Google" id="ProtNLM"/>
    </source>
</evidence>
<dbReference type="EMBL" id="CAVLEF010000004">
    <property type="protein sequence ID" value="CAK1542964.1"/>
    <property type="molecule type" value="Genomic_DNA"/>
</dbReference>
<keyword evidence="1" id="KW-1133">Transmembrane helix</keyword>
<reference evidence="4 5" key="1">
    <citation type="submission" date="2023-11" db="EMBL/GenBank/DDBJ databases">
        <authorList>
            <person name="Okamura Y."/>
        </authorList>
    </citation>
    <scope>NUCLEOTIDE SEQUENCE [LARGE SCALE GENOMIC DNA]</scope>
</reference>
<protein>
    <recommendedName>
        <fullName evidence="6">Envelope fusion protein</fullName>
    </recommendedName>
</protein>
<feature type="transmembrane region" description="Helical" evidence="1">
    <location>
        <begin position="264"/>
        <end position="282"/>
    </location>
</feature>
<keyword evidence="1" id="KW-0472">Membrane</keyword>
<dbReference type="EMBL" id="CAVLEF010000003">
    <property type="protein sequence ID" value="CAK1542631.1"/>
    <property type="molecule type" value="Genomic_DNA"/>
</dbReference>
<dbReference type="Proteomes" id="UP001497472">
    <property type="component" value="Unassembled WGS sequence"/>
</dbReference>
<name>A0AAV1JJZ2_9NEOP</name>
<accession>A0AAV1JJZ2</accession>
<dbReference type="AlphaFoldDB" id="A0AAV1JJZ2"/>
<keyword evidence="1" id="KW-0812">Transmembrane</keyword>
<evidence type="ECO:0000313" key="3">
    <source>
        <dbReference type="EMBL" id="CAK1542964.1"/>
    </source>
</evidence>
<evidence type="ECO:0000313" key="5">
    <source>
        <dbReference type="Proteomes" id="UP001497472"/>
    </source>
</evidence>
<evidence type="ECO:0000313" key="2">
    <source>
        <dbReference type="EMBL" id="CAK1542631.1"/>
    </source>
</evidence>